<organism evidence="1 2">
    <name type="scientific">Caenorhabditis angaria</name>
    <dbReference type="NCBI Taxonomy" id="860376"/>
    <lineage>
        <taxon>Eukaryota</taxon>
        <taxon>Metazoa</taxon>
        <taxon>Ecdysozoa</taxon>
        <taxon>Nematoda</taxon>
        <taxon>Chromadorea</taxon>
        <taxon>Rhabditida</taxon>
        <taxon>Rhabditina</taxon>
        <taxon>Rhabditomorpha</taxon>
        <taxon>Rhabditoidea</taxon>
        <taxon>Rhabditidae</taxon>
        <taxon>Peloderinae</taxon>
        <taxon>Caenorhabditis</taxon>
    </lineage>
</organism>
<keyword evidence="2" id="KW-1185">Reference proteome</keyword>
<evidence type="ECO:0008006" key="3">
    <source>
        <dbReference type="Google" id="ProtNLM"/>
    </source>
</evidence>
<gene>
    <name evidence="1" type="ORF">CAMP_LOCUS10363</name>
</gene>
<evidence type="ECO:0000313" key="1">
    <source>
        <dbReference type="EMBL" id="CAI5447726.1"/>
    </source>
</evidence>
<dbReference type="EMBL" id="CANHGI010000004">
    <property type="protein sequence ID" value="CAI5447726.1"/>
    <property type="molecule type" value="Genomic_DNA"/>
</dbReference>
<name>A0A9P1IME9_9PELO</name>
<proteinExistence type="predicted"/>
<accession>A0A9P1IME9</accession>
<comment type="caution">
    <text evidence="1">The sequence shown here is derived from an EMBL/GenBank/DDBJ whole genome shotgun (WGS) entry which is preliminary data.</text>
</comment>
<dbReference type="SUPFAM" id="SSF48726">
    <property type="entry name" value="Immunoglobulin"/>
    <property type="match status" value="2"/>
</dbReference>
<dbReference type="InterPro" id="IPR036179">
    <property type="entry name" value="Ig-like_dom_sf"/>
</dbReference>
<sequence>MKSRPKIENLRNWVDVEQRIFKIKADVLSEEKPEIFWIRNKKQIACEPPYKTVLKHESPGKWKAILKSKNSKNTQKGLFELVAKNACGTSMTQINVKLRGFSRPEISQELRQNVDLDYHRVLTVGIRNLDGDYEVKWMKNGEEIREENEEDFKISEKSGAIHERIFSLKIFDDFLMMASFECVVKNSSGTICCQYELEHDPRPPYLYDEVKIAESDNCNGITITVPFVSHFPENEIRWTIDRSHFGNDNFLAENYRCTVYRMRWNQYEAQLQFSAKISENRKYRCEIWNDTGKLEAFADVRMCDSCEEENPEFFEIKHLKKF</sequence>
<dbReference type="Gene3D" id="2.60.40.10">
    <property type="entry name" value="Immunoglobulins"/>
    <property type="match status" value="1"/>
</dbReference>
<protein>
    <recommendedName>
        <fullName evidence="3">Ig-like domain-containing protein</fullName>
    </recommendedName>
</protein>
<dbReference type="AlphaFoldDB" id="A0A9P1IME9"/>
<reference evidence="1" key="1">
    <citation type="submission" date="2022-11" db="EMBL/GenBank/DDBJ databases">
        <authorList>
            <person name="Kikuchi T."/>
        </authorList>
    </citation>
    <scope>NUCLEOTIDE SEQUENCE</scope>
    <source>
        <strain evidence="1">PS1010</strain>
    </source>
</reference>
<evidence type="ECO:0000313" key="2">
    <source>
        <dbReference type="Proteomes" id="UP001152747"/>
    </source>
</evidence>
<dbReference type="Proteomes" id="UP001152747">
    <property type="component" value="Unassembled WGS sequence"/>
</dbReference>
<dbReference type="InterPro" id="IPR013783">
    <property type="entry name" value="Ig-like_fold"/>
</dbReference>